<comment type="caution">
    <text evidence="4">The sequence shown here is derived from an EMBL/GenBank/DDBJ whole genome shotgun (WGS) entry which is preliminary data.</text>
</comment>
<name>A0A267M9U0_9FIRM</name>
<proteinExistence type="predicted"/>
<evidence type="ECO:0000256" key="2">
    <source>
        <dbReference type="SAM" id="SignalP"/>
    </source>
</evidence>
<organism evidence="4 5">
    <name type="scientific">Anaeromicrobium sediminis</name>
    <dbReference type="NCBI Taxonomy" id="1478221"/>
    <lineage>
        <taxon>Bacteria</taxon>
        <taxon>Bacillati</taxon>
        <taxon>Bacillota</taxon>
        <taxon>Clostridia</taxon>
        <taxon>Peptostreptococcales</taxon>
        <taxon>Thermotaleaceae</taxon>
        <taxon>Anaeromicrobium</taxon>
    </lineage>
</organism>
<gene>
    <name evidence="4" type="ORF">CCE28_21070</name>
</gene>
<feature type="domain" description="SLH" evidence="3">
    <location>
        <begin position="37"/>
        <end position="100"/>
    </location>
</feature>
<keyword evidence="1" id="KW-0677">Repeat</keyword>
<dbReference type="EMBL" id="NIBG01000036">
    <property type="protein sequence ID" value="PAB56326.1"/>
    <property type="molecule type" value="Genomic_DNA"/>
</dbReference>
<keyword evidence="2" id="KW-0732">Signal</keyword>
<sequence>MKLKKIGILVLLISLLLTNTTFAMDKYIGIKEYEALYNNMNFSDIKNSPYKKSIYKLASLSIIRKNGSDKFYPSKSISKEEVITMLVRMAGKEEEVQEVIEKKKLNNNNELEAYLETAKKIKLITKEEAKNILYVSDEEEYKIEDKIDEELKKRPNYTEDEIKDLEEKIRSEMKHKYTWGELANREEVAIWISRIMGLNKIGGSSRQYVYNLKDYSKIKPENISLIERVLQLKIIEPIDGYFKPNSHMRRDEMAVILDKMSKKILELRGYSVKEGVIDSMEKFVVPVENLITGEITGKNNYVYTIRDESGEYNKISTEGDNGYIVYNKYNDTIGFPSDLNEYDYIEYWINDKKNIVYVEVK</sequence>
<accession>A0A267M9U0</accession>
<dbReference type="InterPro" id="IPR001119">
    <property type="entry name" value="SLH_dom"/>
</dbReference>
<dbReference type="AlphaFoldDB" id="A0A267M9U0"/>
<reference evidence="4 5" key="1">
    <citation type="submission" date="2017-06" db="EMBL/GenBank/DDBJ databases">
        <title>Draft genome sequence of anaerobic fermentative bacterium Anaeromicrobium sediminis DY2726D isolated from West Pacific Ocean sediments.</title>
        <authorList>
            <person name="Zeng X."/>
        </authorList>
    </citation>
    <scope>NUCLEOTIDE SEQUENCE [LARGE SCALE GENOMIC DNA]</scope>
    <source>
        <strain evidence="4 5">DY2726D</strain>
    </source>
</reference>
<feature type="signal peptide" evidence="2">
    <location>
        <begin position="1"/>
        <end position="23"/>
    </location>
</feature>
<dbReference type="PROSITE" id="PS51272">
    <property type="entry name" value="SLH"/>
    <property type="match status" value="1"/>
</dbReference>
<dbReference type="Proteomes" id="UP000216024">
    <property type="component" value="Unassembled WGS sequence"/>
</dbReference>
<protein>
    <recommendedName>
        <fullName evidence="3">SLH domain-containing protein</fullName>
    </recommendedName>
</protein>
<evidence type="ECO:0000259" key="3">
    <source>
        <dbReference type="PROSITE" id="PS51272"/>
    </source>
</evidence>
<keyword evidence="5" id="KW-1185">Reference proteome</keyword>
<evidence type="ECO:0000313" key="5">
    <source>
        <dbReference type="Proteomes" id="UP000216024"/>
    </source>
</evidence>
<dbReference type="Pfam" id="PF00395">
    <property type="entry name" value="SLH"/>
    <property type="match status" value="2"/>
</dbReference>
<evidence type="ECO:0000313" key="4">
    <source>
        <dbReference type="EMBL" id="PAB56326.1"/>
    </source>
</evidence>
<dbReference type="OrthoDB" id="1703838at2"/>
<evidence type="ECO:0000256" key="1">
    <source>
        <dbReference type="ARBA" id="ARBA00022737"/>
    </source>
</evidence>
<feature type="chain" id="PRO_5011972592" description="SLH domain-containing protein" evidence="2">
    <location>
        <begin position="24"/>
        <end position="361"/>
    </location>
</feature>